<keyword evidence="2" id="KW-1015">Disulfide bond</keyword>
<evidence type="ECO:0000313" key="6">
    <source>
        <dbReference type="EMBL" id="CAD6193372.1"/>
    </source>
</evidence>
<evidence type="ECO:0000313" key="7">
    <source>
        <dbReference type="Proteomes" id="UP000835052"/>
    </source>
</evidence>
<comment type="caution">
    <text evidence="3">Lacks conserved residue(s) required for the propagation of feature annotation.</text>
</comment>
<feature type="chain" id="PRO_5035884122" description="ShKT domain-containing protein" evidence="4">
    <location>
        <begin position="19"/>
        <end position="226"/>
    </location>
</feature>
<evidence type="ECO:0000256" key="3">
    <source>
        <dbReference type="PROSITE-ProRule" id="PRU01005"/>
    </source>
</evidence>
<dbReference type="Pfam" id="PF01549">
    <property type="entry name" value="ShK"/>
    <property type="match status" value="3"/>
</dbReference>
<proteinExistence type="predicted"/>
<dbReference type="InterPro" id="IPR003582">
    <property type="entry name" value="ShKT_dom"/>
</dbReference>
<accession>A0A8S1HE50</accession>
<feature type="domain" description="ShKT" evidence="5">
    <location>
        <begin position="131"/>
        <end position="171"/>
    </location>
</feature>
<sequence>MASAGFWIAFCLIVTVKAQTCADGGTGPCLFGCGPTQTCIDDSCCDNTQIVFPTTAAADTTAAIIITSQSTVRVTAPATCVDLKNPSTGVSDCPNRVAYCNNSVYYTLMTQQCPKTCGRCSAAVTTPSPTCFDRLNPSTGVSDCPSRAYLCNDSTYFTLMTQQCPRTCGRCGATVTVPSTTCVDRLNPSTGVSDCPSRAYLCNDSTHFTLMTQQCPRTCGRCSAGK</sequence>
<dbReference type="PROSITE" id="PS51670">
    <property type="entry name" value="SHKT"/>
    <property type="match status" value="3"/>
</dbReference>
<gene>
    <name evidence="6" type="ORF">CAUJ_LOCUS9291</name>
</gene>
<organism evidence="6 7">
    <name type="scientific">Caenorhabditis auriculariae</name>
    <dbReference type="NCBI Taxonomy" id="2777116"/>
    <lineage>
        <taxon>Eukaryota</taxon>
        <taxon>Metazoa</taxon>
        <taxon>Ecdysozoa</taxon>
        <taxon>Nematoda</taxon>
        <taxon>Chromadorea</taxon>
        <taxon>Rhabditida</taxon>
        <taxon>Rhabditina</taxon>
        <taxon>Rhabditomorpha</taxon>
        <taxon>Rhabditoidea</taxon>
        <taxon>Rhabditidae</taxon>
        <taxon>Peloderinae</taxon>
        <taxon>Caenorhabditis</taxon>
    </lineage>
</organism>
<dbReference type="OrthoDB" id="5868199at2759"/>
<feature type="domain" description="ShKT" evidence="5">
    <location>
        <begin position="182"/>
        <end position="222"/>
    </location>
</feature>
<reference evidence="6" key="1">
    <citation type="submission" date="2020-10" db="EMBL/GenBank/DDBJ databases">
        <authorList>
            <person name="Kikuchi T."/>
        </authorList>
    </citation>
    <scope>NUCLEOTIDE SEQUENCE</scope>
    <source>
        <strain evidence="6">NKZ352</strain>
    </source>
</reference>
<dbReference type="Gene3D" id="1.10.10.1940">
    <property type="match status" value="3"/>
</dbReference>
<dbReference type="AlphaFoldDB" id="A0A8S1HE50"/>
<dbReference type="Proteomes" id="UP000835052">
    <property type="component" value="Unassembled WGS sequence"/>
</dbReference>
<dbReference type="PANTHER" id="PTHR46219:SF5">
    <property type="entry name" value="SHKT DOMAIN-CONTAINING PROTEIN"/>
    <property type="match status" value="1"/>
</dbReference>
<keyword evidence="7" id="KW-1185">Reference proteome</keyword>
<name>A0A8S1HE50_9PELO</name>
<evidence type="ECO:0000259" key="5">
    <source>
        <dbReference type="PROSITE" id="PS51670"/>
    </source>
</evidence>
<dbReference type="EMBL" id="CAJGYM010000035">
    <property type="protein sequence ID" value="CAD6193372.1"/>
    <property type="molecule type" value="Genomic_DNA"/>
</dbReference>
<evidence type="ECO:0000256" key="4">
    <source>
        <dbReference type="SAM" id="SignalP"/>
    </source>
</evidence>
<protein>
    <recommendedName>
        <fullName evidence="5">ShKT domain-containing protein</fullName>
    </recommendedName>
</protein>
<dbReference type="SMART" id="SM00254">
    <property type="entry name" value="ShKT"/>
    <property type="match status" value="3"/>
</dbReference>
<evidence type="ECO:0000256" key="1">
    <source>
        <dbReference type="ARBA" id="ARBA00022729"/>
    </source>
</evidence>
<evidence type="ECO:0000256" key="2">
    <source>
        <dbReference type="ARBA" id="ARBA00023157"/>
    </source>
</evidence>
<feature type="domain" description="ShKT" evidence="5">
    <location>
        <begin position="80"/>
        <end position="120"/>
    </location>
</feature>
<comment type="caution">
    <text evidence="6">The sequence shown here is derived from an EMBL/GenBank/DDBJ whole genome shotgun (WGS) entry which is preliminary data.</text>
</comment>
<feature type="signal peptide" evidence="4">
    <location>
        <begin position="1"/>
        <end position="18"/>
    </location>
</feature>
<dbReference type="FunFam" id="1.10.10.1940:FF:000002">
    <property type="entry name" value="PHAryngeal gland Toxin-related"/>
    <property type="match status" value="3"/>
</dbReference>
<keyword evidence="1 4" id="KW-0732">Signal</keyword>
<dbReference type="PANTHER" id="PTHR46219">
    <property type="entry name" value="PROTEIN CBG11138"/>
    <property type="match status" value="1"/>
</dbReference>